<dbReference type="InterPro" id="IPR011078">
    <property type="entry name" value="PyrdxlP_homeostasis"/>
</dbReference>
<dbReference type="PIRSF" id="PIRSF004848">
    <property type="entry name" value="YBL036c_PLPDEIII"/>
    <property type="match status" value="1"/>
</dbReference>
<evidence type="ECO:0000259" key="5">
    <source>
        <dbReference type="Pfam" id="PF01168"/>
    </source>
</evidence>
<dbReference type="EMBL" id="CP014691">
    <property type="protein sequence ID" value="AQS89585.1"/>
    <property type="molecule type" value="Genomic_DNA"/>
</dbReference>
<dbReference type="AlphaFoldDB" id="A0A1U9KUV4"/>
<evidence type="ECO:0000313" key="6">
    <source>
        <dbReference type="EMBL" id="AQS89585.1"/>
    </source>
</evidence>
<comment type="similarity">
    <text evidence="2 4">Belongs to the pyridoxal phosphate-binding protein YggS/PROSC family.</text>
</comment>
<gene>
    <name evidence="6" type="ORF">A0U93_14825</name>
</gene>
<dbReference type="PANTHER" id="PTHR10146">
    <property type="entry name" value="PROLINE SYNTHETASE CO-TRANSCRIBED BACTERIAL HOMOLOG PROTEIN"/>
    <property type="match status" value="1"/>
</dbReference>
<dbReference type="STRING" id="320497.A0U93_14825"/>
<sequence length="234" mass="25191">MQSGRSIMTENDISTRLAAVRGRIAAAAEACGRPSSDVQLVAVSKFHPAESIAHALEAGQRIFGENRVQEAESKFPTLRTRWPDLRLHIIGGLQTNKALAACRIADVIESLDRPPLSDAIARAGDRLGRLPDLFVQINTGDEPQKYGVPRAEAAAFIDATKRRFGDRVRGLMCIPPEDQDPRAHFAWLARTAREAELPAISMGMSADFEAAIAEGATLVRVGTAIFGARPAIGA</sequence>
<comment type="function">
    <text evidence="2">Pyridoxal 5'-phosphate (PLP)-binding protein, which is involved in PLP homeostasis.</text>
</comment>
<dbReference type="InterPro" id="IPR001608">
    <property type="entry name" value="Ala_racemase_N"/>
</dbReference>
<dbReference type="FunFam" id="3.20.20.10:FF:000018">
    <property type="entry name" value="Pyridoxal phosphate homeostasis protein"/>
    <property type="match status" value="1"/>
</dbReference>
<keyword evidence="7" id="KW-1185">Reference proteome</keyword>
<accession>A0A1U9KUV4</accession>
<dbReference type="SUPFAM" id="SSF51419">
    <property type="entry name" value="PLP-binding barrel"/>
    <property type="match status" value="1"/>
</dbReference>
<dbReference type="RefSeq" id="WP_077808590.1">
    <property type="nucleotide sequence ID" value="NZ_CP014691.1"/>
</dbReference>
<dbReference type="NCBIfam" id="TIGR00044">
    <property type="entry name" value="YggS family pyridoxal phosphate-dependent enzyme"/>
    <property type="match status" value="1"/>
</dbReference>
<keyword evidence="1 2" id="KW-0663">Pyridoxal phosphate</keyword>
<dbReference type="OrthoDB" id="9804072at2"/>
<organism evidence="6 7">
    <name type="scientific">Neoasaia chiangmaiensis</name>
    <dbReference type="NCBI Taxonomy" id="320497"/>
    <lineage>
        <taxon>Bacteria</taxon>
        <taxon>Pseudomonadati</taxon>
        <taxon>Pseudomonadota</taxon>
        <taxon>Alphaproteobacteria</taxon>
        <taxon>Acetobacterales</taxon>
        <taxon>Acetobacteraceae</taxon>
        <taxon>Neoasaia</taxon>
    </lineage>
</organism>
<evidence type="ECO:0000256" key="4">
    <source>
        <dbReference type="RuleBase" id="RU004514"/>
    </source>
</evidence>
<evidence type="ECO:0000313" key="7">
    <source>
        <dbReference type="Proteomes" id="UP000188604"/>
    </source>
</evidence>
<dbReference type="HAMAP" id="MF_02087">
    <property type="entry name" value="PLP_homeostasis"/>
    <property type="match status" value="1"/>
</dbReference>
<protein>
    <recommendedName>
        <fullName evidence="2">Pyridoxal phosphate homeostasis protein</fullName>
        <shortName evidence="2">PLP homeostasis protein</shortName>
    </recommendedName>
</protein>
<comment type="cofactor">
    <cofactor evidence="3">
        <name>pyridoxal 5'-phosphate</name>
        <dbReference type="ChEBI" id="CHEBI:597326"/>
    </cofactor>
</comment>
<dbReference type="Pfam" id="PF01168">
    <property type="entry name" value="Ala_racemase_N"/>
    <property type="match status" value="1"/>
</dbReference>
<evidence type="ECO:0000256" key="1">
    <source>
        <dbReference type="ARBA" id="ARBA00022898"/>
    </source>
</evidence>
<evidence type="ECO:0000256" key="3">
    <source>
        <dbReference type="PIRSR" id="PIRSR004848-1"/>
    </source>
</evidence>
<proteinExistence type="inferred from homology"/>
<dbReference type="InterPro" id="IPR029066">
    <property type="entry name" value="PLP-binding_barrel"/>
</dbReference>
<dbReference type="KEGG" id="nch:A0U93_14825"/>
<dbReference type="GO" id="GO:0030170">
    <property type="term" value="F:pyridoxal phosphate binding"/>
    <property type="evidence" value="ECO:0007669"/>
    <property type="project" value="UniProtKB-UniRule"/>
</dbReference>
<dbReference type="Gene3D" id="3.20.20.10">
    <property type="entry name" value="Alanine racemase"/>
    <property type="match status" value="1"/>
</dbReference>
<feature type="modified residue" description="N6-(pyridoxal phosphate)lysine" evidence="2 3">
    <location>
        <position position="45"/>
    </location>
</feature>
<evidence type="ECO:0000256" key="2">
    <source>
        <dbReference type="HAMAP-Rule" id="MF_02087"/>
    </source>
</evidence>
<dbReference type="CDD" id="cd00635">
    <property type="entry name" value="PLPDE_III_YBL036c_like"/>
    <property type="match status" value="1"/>
</dbReference>
<dbReference type="PANTHER" id="PTHR10146:SF14">
    <property type="entry name" value="PYRIDOXAL PHOSPHATE HOMEOSTASIS PROTEIN"/>
    <property type="match status" value="1"/>
</dbReference>
<feature type="domain" description="Alanine racemase N-terminal" evidence="5">
    <location>
        <begin position="17"/>
        <end position="230"/>
    </location>
</feature>
<name>A0A1U9KUV4_9PROT</name>
<reference evidence="6 7" key="1">
    <citation type="submission" date="2016-03" db="EMBL/GenBank/DDBJ databases">
        <title>Acetic acid bacteria sequencing.</title>
        <authorList>
            <person name="Brandt J."/>
            <person name="Jakob F."/>
            <person name="Vogel R.F."/>
        </authorList>
    </citation>
    <scope>NUCLEOTIDE SEQUENCE [LARGE SCALE GENOMIC DNA]</scope>
    <source>
        <strain evidence="6 7">NBRC 101099</strain>
    </source>
</reference>
<dbReference type="Proteomes" id="UP000188604">
    <property type="component" value="Chromosome"/>
</dbReference>